<dbReference type="PROSITE" id="PS50108">
    <property type="entry name" value="CRIB"/>
    <property type="match status" value="1"/>
</dbReference>
<sequence length="1692" mass="186217">MESQPQPKSTYYALPSLHLTHPVPVTALSFDPVSDVLWTGSATGLVTGYFGNISATGYAGGLTRGVTFPVRGETGVLKILTGEKDIKALGSGGLGSWTKGGAGRWQFIPQEHLSTFTHHPTIPNTFVVAAQSPSSGFHIVNAISGASLRRVTSPFNVSHLTHVGTLLVSGTVDGMLRTHDFRTRGREDTASENSCIAHTGGIQALEAAGNYIFTAGWGIRQSHPHAEHFVKVFDMRTLRPLSPIPFADLPSFIRVHPKKPTTLVIASGQGFVNVIDVVQPGGTPDFVQAPTSSYLASAAISPEGDYVALGDAEGFVHLLSSVPENASEPVPFNGFEGEPAVWAHKPDLPDIHWTDETPLNTIGLPYYKTPLLSSQLSLGVPPGIQAYPPPAKIPPKVLDTMRTVDFVGYAQLPKDLVGRRNVAPTSQVESGRFRSTRTTRKASDVDAVSEHLTDVSISEIPKHYRRVEIMYSKFGVEDFDFAYYNKTVYSGLETHIVNSYTNALLQALHHVHSVRRVAQSHITTPCQTEHCLLCEFGFLTRMLEDAKGVNCQASNFCKTIPKIQQAGALGVVDYQAEGPKRDYGAIIQVFNRFLLEEMSARSDVPDGNPWLTRVAENENPANGANKSTITQLMGIDAQSIVMCSACGATTEKDTLSHVVDLTSSRKRVHSSGNYAPFSNALPPVLAVNTAILTDDAGSIWRTKGQNFLTPDVTVTCGRDGRDIVEYELRSMVVEVKNETHAPHLVALAKIPQDGWYLFNDFVVQSVTEAEALSFVGAWKTPCVLYLERTDNSSTLDFGMLPMKMDPAILCNIDNISWRMNKAKLAHEPLTPDELPTPGTLVAIDAEFVSLQKEENEMRSDGTKKVIRPSQLCLARVSVLREDGKAFIDDYIHTSDTIVDYLTEFSGIKPGDLDPYSSEHALVPLKTAYKKLRLLIDLGCIFIGHGLSKDFRIINIAVPKEQVIDTVDIYFLKERQRRIGLRFLSWYLLRQTIQIDTHNSIEDARAALFLYNLYVQLDAEGQFDDTLDEIYREGRKLNWKTPGDPTSPKPAKAQVAAMSPSISGTFTPPKEIYPIHLTTSSMVIVVPPGGRAQRTYATEYKSIVARYVRSPAKSASSIVIISSPDVDALCATRILVTMFRNENVLHRVTPISGYPDLTAYREELLKSPELQTIILVNIGAILDLLSEEWFGEFPEDVAIHVIDSTRPQNLSNLYAPGREGERVRVWDNGEALKLEKQKEAYETFLYAVDSSSDESDGDDDDEELEEMEENEAEDGEDSDNDRPRQRRKLNTGKLAVNETLWLAIIGLTYQYISSRISRDDYDYWQVVYADEVARLNPRIDLSASTALHADDTSIPGKMNIWKERGRRNLAAMFAKMGISLQEGQQDYSHMDRNFRKELPDLLETIGPEYGLVELQYPSFVRAYGFSAQPFAAADSVEAISALLDAGTGVRLEVEVDGGRGGGEWFGGARIWNASDGTTKNKSTTATGGGGKENLGIDGPSDGKNDEEDEKNKAWRKKFWLAYDALGSDSDSTKALQRAIPLAKSLHQIILSQGSELIERAGAIKTYRKFRMAILTQGAHLALFSQPGPLSRLALWLVDALREKVTAVKGPRGRETLPFVVACLDERAGSYLVVGVTGAVEFGDVRNNLFGLAFLKAKGESNARTRHGTFDTSVVEVNMDDLQLFTEALAMHAS</sequence>
<dbReference type="GO" id="GO:0003676">
    <property type="term" value="F:nucleic acid binding"/>
    <property type="evidence" value="ECO:0007669"/>
    <property type="project" value="InterPro"/>
</dbReference>
<name>A0A8H2XZD7_9AGAM</name>
<dbReference type="PROSITE" id="PS50235">
    <property type="entry name" value="USP_3"/>
    <property type="match status" value="1"/>
</dbReference>
<evidence type="ECO:0000256" key="7">
    <source>
        <dbReference type="ARBA" id="ARBA00022801"/>
    </source>
</evidence>
<dbReference type="GO" id="GO:0006270">
    <property type="term" value="P:DNA replication initiation"/>
    <property type="evidence" value="ECO:0007669"/>
    <property type="project" value="InterPro"/>
</dbReference>
<dbReference type="InterPro" id="IPR028881">
    <property type="entry name" value="PAN2_UCH_dom"/>
</dbReference>
<keyword evidence="8" id="KW-0269">Exonuclease</keyword>
<dbReference type="InterPro" id="IPR048841">
    <property type="entry name" value="PAN2_N"/>
</dbReference>
<reference evidence="12" key="1">
    <citation type="submission" date="2021-01" db="EMBL/GenBank/DDBJ databases">
        <authorList>
            <person name="Kaushik A."/>
        </authorList>
    </citation>
    <scope>NUCLEOTIDE SEQUENCE</scope>
    <source>
        <strain evidence="12">AG3-T5</strain>
    </source>
</reference>
<feature type="domain" description="CRIB" evidence="10">
    <location>
        <begin position="151"/>
        <end position="164"/>
    </location>
</feature>
<evidence type="ECO:0000256" key="3">
    <source>
        <dbReference type="ARBA" id="ARBA00022574"/>
    </source>
</evidence>
<evidence type="ECO:0008006" key="14">
    <source>
        <dbReference type="Google" id="ProtNLM"/>
    </source>
</evidence>
<feature type="compositionally biased region" description="Polar residues" evidence="9">
    <location>
        <begin position="1475"/>
        <end position="1484"/>
    </location>
</feature>
<dbReference type="InterPro" id="IPR050785">
    <property type="entry name" value="PAN2-PAN3_catalytic_subunit"/>
</dbReference>
<dbReference type="Pfam" id="PF02724">
    <property type="entry name" value="CDC45"/>
    <property type="match status" value="3"/>
</dbReference>
<dbReference type="EMBL" id="CAJMWW010000088">
    <property type="protein sequence ID" value="CAE6437644.1"/>
    <property type="molecule type" value="Genomic_DNA"/>
</dbReference>
<dbReference type="InterPro" id="IPR036397">
    <property type="entry name" value="RNaseH_sf"/>
</dbReference>
<keyword evidence="7" id="KW-0378">Hydrolase</keyword>
<dbReference type="GO" id="GO:0006397">
    <property type="term" value="P:mRNA processing"/>
    <property type="evidence" value="ECO:0007669"/>
    <property type="project" value="UniProtKB-KW"/>
</dbReference>
<dbReference type="SUPFAM" id="SSF53098">
    <property type="entry name" value="Ribonuclease H-like"/>
    <property type="match status" value="1"/>
</dbReference>
<dbReference type="CDD" id="cd06143">
    <property type="entry name" value="PAN2_exo"/>
    <property type="match status" value="1"/>
</dbReference>
<dbReference type="InterPro" id="IPR038765">
    <property type="entry name" value="Papain-like_cys_pep_sf"/>
</dbReference>
<dbReference type="InterPro" id="IPR003874">
    <property type="entry name" value="CDC45"/>
</dbReference>
<evidence type="ECO:0000256" key="5">
    <source>
        <dbReference type="ARBA" id="ARBA00022722"/>
    </source>
</evidence>
<dbReference type="Pfam" id="PF20770">
    <property type="entry name" value="PAN2_N"/>
    <property type="match status" value="1"/>
</dbReference>
<dbReference type="SMART" id="SM00479">
    <property type="entry name" value="EXOIII"/>
    <property type="match status" value="1"/>
</dbReference>
<evidence type="ECO:0000256" key="2">
    <source>
        <dbReference type="ARBA" id="ARBA00022490"/>
    </source>
</evidence>
<comment type="subcellular location">
    <subcellularLocation>
        <location evidence="1">Cytoplasm</location>
    </subcellularLocation>
</comment>
<dbReference type="Gene3D" id="3.90.70.10">
    <property type="entry name" value="Cysteine proteinases"/>
    <property type="match status" value="2"/>
</dbReference>
<keyword evidence="5" id="KW-0540">Nuclease</keyword>
<dbReference type="InterPro" id="IPR012337">
    <property type="entry name" value="RNaseH-like_sf"/>
</dbReference>
<feature type="domain" description="USP" evidence="11">
    <location>
        <begin position="490"/>
        <end position="781"/>
    </location>
</feature>
<dbReference type="Pfam" id="PF13423">
    <property type="entry name" value="UCH_1"/>
    <property type="match status" value="2"/>
</dbReference>
<feature type="region of interest" description="Disordered" evidence="9">
    <location>
        <begin position="1246"/>
        <end position="1284"/>
    </location>
</feature>
<dbReference type="Gene3D" id="2.130.10.10">
    <property type="entry name" value="YVTN repeat-like/Quinoprotein amine dehydrogenase"/>
    <property type="match status" value="1"/>
</dbReference>
<proteinExistence type="predicted"/>
<dbReference type="Gene3D" id="3.30.420.10">
    <property type="entry name" value="Ribonuclease H-like superfamily/Ribonuclease H"/>
    <property type="match status" value="1"/>
</dbReference>
<gene>
    <name evidence="12" type="ORF">RDB_LOCUS83040</name>
</gene>
<keyword evidence="2" id="KW-0963">Cytoplasm</keyword>
<dbReference type="PANTHER" id="PTHR15728">
    <property type="entry name" value="DEADENYLATION COMPLEX CATALYTIC SUBUNIT PAN2"/>
    <property type="match status" value="1"/>
</dbReference>
<dbReference type="InterPro" id="IPR013520">
    <property type="entry name" value="Ribonucl_H"/>
</dbReference>
<evidence type="ECO:0000259" key="11">
    <source>
        <dbReference type="PROSITE" id="PS50235"/>
    </source>
</evidence>
<dbReference type="GO" id="GO:0000932">
    <property type="term" value="C:P-body"/>
    <property type="evidence" value="ECO:0007669"/>
    <property type="project" value="TreeGrafter"/>
</dbReference>
<evidence type="ECO:0000256" key="8">
    <source>
        <dbReference type="ARBA" id="ARBA00022839"/>
    </source>
</evidence>
<evidence type="ECO:0000259" key="10">
    <source>
        <dbReference type="PROSITE" id="PS50108"/>
    </source>
</evidence>
<dbReference type="Proteomes" id="UP000663841">
    <property type="component" value="Unassembled WGS sequence"/>
</dbReference>
<evidence type="ECO:0000313" key="12">
    <source>
        <dbReference type="EMBL" id="CAE6437644.1"/>
    </source>
</evidence>
<dbReference type="InterPro" id="IPR036322">
    <property type="entry name" value="WD40_repeat_dom_sf"/>
</dbReference>
<dbReference type="FunFam" id="3.30.420.10:FF:000028">
    <property type="entry name" value="PAN2-PAN3 deadenylation complex catalytic subunit PAN2"/>
    <property type="match status" value="1"/>
</dbReference>
<evidence type="ECO:0000256" key="9">
    <source>
        <dbReference type="SAM" id="MobiDB-lite"/>
    </source>
</evidence>
<dbReference type="GO" id="GO:0031251">
    <property type="term" value="C:PAN complex"/>
    <property type="evidence" value="ECO:0007669"/>
    <property type="project" value="TreeGrafter"/>
</dbReference>
<dbReference type="SUPFAM" id="SSF50978">
    <property type="entry name" value="WD40 repeat-like"/>
    <property type="match status" value="1"/>
</dbReference>
<dbReference type="InterPro" id="IPR000095">
    <property type="entry name" value="CRIB_dom"/>
</dbReference>
<keyword evidence="4" id="KW-0507">mRNA processing</keyword>
<dbReference type="GO" id="GO:0004535">
    <property type="term" value="F:poly(A)-specific ribonuclease activity"/>
    <property type="evidence" value="ECO:0007669"/>
    <property type="project" value="TreeGrafter"/>
</dbReference>
<dbReference type="SUPFAM" id="SSF54001">
    <property type="entry name" value="Cysteine proteinases"/>
    <property type="match status" value="1"/>
</dbReference>
<dbReference type="GO" id="GO:0046872">
    <property type="term" value="F:metal ion binding"/>
    <property type="evidence" value="ECO:0007669"/>
    <property type="project" value="UniProtKB-KW"/>
</dbReference>
<feature type="compositionally biased region" description="Acidic residues" evidence="9">
    <location>
        <begin position="1250"/>
        <end position="1278"/>
    </location>
</feature>
<comment type="caution">
    <text evidence="12">The sequence shown here is derived from an EMBL/GenBank/DDBJ whole genome shotgun (WGS) entry which is preliminary data.</text>
</comment>
<dbReference type="InterPro" id="IPR015943">
    <property type="entry name" value="WD40/YVTN_repeat-like_dom_sf"/>
</dbReference>
<keyword evidence="3" id="KW-0853">WD repeat</keyword>
<keyword evidence="6" id="KW-0479">Metal-binding</keyword>
<dbReference type="PANTHER" id="PTHR15728:SF0">
    <property type="entry name" value="PAN2-PAN3 DEADENYLATION COMPLEX CATALYTIC SUBUNIT PAN2"/>
    <property type="match status" value="1"/>
</dbReference>
<dbReference type="InterPro" id="IPR028889">
    <property type="entry name" value="USP"/>
</dbReference>
<evidence type="ECO:0000256" key="4">
    <source>
        <dbReference type="ARBA" id="ARBA00022664"/>
    </source>
</evidence>
<feature type="region of interest" description="Disordered" evidence="9">
    <location>
        <begin position="1475"/>
        <end position="1508"/>
    </location>
</feature>
<dbReference type="GO" id="GO:0000289">
    <property type="term" value="P:nuclear-transcribed mRNA poly(A) tail shortening"/>
    <property type="evidence" value="ECO:0007669"/>
    <property type="project" value="TreeGrafter"/>
</dbReference>
<organism evidence="12 13">
    <name type="scientific">Rhizoctonia solani</name>
    <dbReference type="NCBI Taxonomy" id="456999"/>
    <lineage>
        <taxon>Eukaryota</taxon>
        <taxon>Fungi</taxon>
        <taxon>Dikarya</taxon>
        <taxon>Basidiomycota</taxon>
        <taxon>Agaricomycotina</taxon>
        <taxon>Agaricomycetes</taxon>
        <taxon>Cantharellales</taxon>
        <taxon>Ceratobasidiaceae</taxon>
        <taxon>Rhizoctonia</taxon>
    </lineage>
</organism>
<evidence type="ECO:0000256" key="6">
    <source>
        <dbReference type="ARBA" id="ARBA00022723"/>
    </source>
</evidence>
<evidence type="ECO:0000256" key="1">
    <source>
        <dbReference type="ARBA" id="ARBA00004496"/>
    </source>
</evidence>
<evidence type="ECO:0000313" key="13">
    <source>
        <dbReference type="Proteomes" id="UP000663841"/>
    </source>
</evidence>
<protein>
    <recommendedName>
        <fullName evidence="14">PAN deadenylation complex subunit 2</fullName>
    </recommendedName>
</protein>
<dbReference type="Pfam" id="PF00929">
    <property type="entry name" value="RNase_T"/>
    <property type="match status" value="1"/>
</dbReference>
<accession>A0A8H2XZD7</accession>